<proteinExistence type="predicted"/>
<name>A0A3A6TSJ1_9GAMM</name>
<dbReference type="Proteomes" id="UP000273022">
    <property type="component" value="Unassembled WGS sequence"/>
</dbReference>
<dbReference type="RefSeq" id="WP_121851979.1">
    <property type="nucleotide sequence ID" value="NZ_CP037952.1"/>
</dbReference>
<dbReference type="OrthoDB" id="283083at2"/>
<keyword evidence="3" id="KW-1185">Reference proteome</keyword>
<evidence type="ECO:0000256" key="1">
    <source>
        <dbReference type="SAM" id="Phobius"/>
    </source>
</evidence>
<keyword evidence="1" id="KW-1133">Transmembrane helix</keyword>
<accession>A0A3A6TSJ1</accession>
<gene>
    <name evidence="2" type="ORF">D5R81_01965</name>
</gene>
<dbReference type="EMBL" id="QYYH01000007">
    <property type="protein sequence ID" value="RJY19142.1"/>
    <property type="molecule type" value="Genomic_DNA"/>
</dbReference>
<keyword evidence="1" id="KW-0812">Transmembrane</keyword>
<keyword evidence="1" id="KW-0472">Membrane</keyword>
<organism evidence="2 3">
    <name type="scientific">Parashewanella spongiae</name>
    <dbReference type="NCBI Taxonomy" id="342950"/>
    <lineage>
        <taxon>Bacteria</taxon>
        <taxon>Pseudomonadati</taxon>
        <taxon>Pseudomonadota</taxon>
        <taxon>Gammaproteobacteria</taxon>
        <taxon>Alteromonadales</taxon>
        <taxon>Shewanellaceae</taxon>
        <taxon>Parashewanella</taxon>
    </lineage>
</organism>
<sequence length="164" mass="18296">MTTNTAAINPALQNMKDIHTPDPIGLWPLASGYWLLIVLAIILIVGIFLLIRRYVKQTAPKKAAMNALNNINTSGENCAVEINAVLKRAAMSYISRATVASSDGEEWHQWLDKSLPDNMQGKFAALLNKRYQKDGLTTQENIELMELAKFWLNKALPMKPEAIC</sequence>
<dbReference type="AlphaFoldDB" id="A0A3A6TSJ1"/>
<feature type="transmembrane region" description="Helical" evidence="1">
    <location>
        <begin position="32"/>
        <end position="51"/>
    </location>
</feature>
<evidence type="ECO:0000313" key="2">
    <source>
        <dbReference type="EMBL" id="RJY19142.1"/>
    </source>
</evidence>
<reference evidence="2 3" key="1">
    <citation type="submission" date="2018-09" db="EMBL/GenBank/DDBJ databases">
        <title>Phylogeny of the Shewanellaceae, and recommendation for two new genera, Pseudoshewanella and Parashewanella.</title>
        <authorList>
            <person name="Wang G."/>
        </authorList>
    </citation>
    <scope>NUCLEOTIDE SEQUENCE [LARGE SCALE GENOMIC DNA]</scope>
    <source>
        <strain evidence="2 3">KCTC 22492</strain>
    </source>
</reference>
<evidence type="ECO:0000313" key="3">
    <source>
        <dbReference type="Proteomes" id="UP000273022"/>
    </source>
</evidence>
<protein>
    <submittedName>
        <fullName evidence="2">DUF4381 domain-containing protein</fullName>
    </submittedName>
</protein>
<dbReference type="Pfam" id="PF14316">
    <property type="entry name" value="DUF4381"/>
    <property type="match status" value="1"/>
</dbReference>
<comment type="caution">
    <text evidence="2">The sequence shown here is derived from an EMBL/GenBank/DDBJ whole genome shotgun (WGS) entry which is preliminary data.</text>
</comment>
<dbReference type="InterPro" id="IPR025489">
    <property type="entry name" value="DUF4381"/>
</dbReference>